<dbReference type="SMART" id="SM01118">
    <property type="entry name" value="CYTH"/>
    <property type="match status" value="1"/>
</dbReference>
<dbReference type="SUPFAM" id="SSF55154">
    <property type="entry name" value="CYTH-like phosphatases"/>
    <property type="match status" value="1"/>
</dbReference>
<evidence type="ECO:0000313" key="2">
    <source>
        <dbReference type="EMBL" id="SDP54486.1"/>
    </source>
</evidence>
<dbReference type="Proteomes" id="UP000198597">
    <property type="component" value="Unassembled WGS sequence"/>
</dbReference>
<proteinExistence type="predicted"/>
<keyword evidence="3" id="KW-1185">Reference proteome</keyword>
<reference evidence="2 3" key="1">
    <citation type="submission" date="2016-10" db="EMBL/GenBank/DDBJ databases">
        <authorList>
            <person name="de Groot N.N."/>
        </authorList>
    </citation>
    <scope>NUCLEOTIDE SEQUENCE [LARGE SCALE GENOMIC DNA]</scope>
    <source>
        <strain evidence="2 3">DSM 12272</strain>
    </source>
</reference>
<sequence length="186" mass="21344">MNELETRIIDIDVDDIRCKLVALGSEKVKDENQINDIYDFEDGRLLNAKGYARIRTTIDKLSGKETYYMTTKKMLSQGTFKVMEENETIVEDKEMARGIYLSLGLVQHKCIKKSRESYKFKNSLVEIDINDKSFCPFPYIEIETSDVENLKEIVELLGYTLEDTTSKTIYELLADKGIGNKDAKGL</sequence>
<protein>
    <submittedName>
        <fullName evidence="2">Adenylate cyclase, class 2</fullName>
    </submittedName>
</protein>
<name>A0A1H0TLT1_9CLOT</name>
<organism evidence="2 3">
    <name type="scientific">Clostridium gasigenes</name>
    <dbReference type="NCBI Taxonomy" id="94869"/>
    <lineage>
        <taxon>Bacteria</taxon>
        <taxon>Bacillati</taxon>
        <taxon>Bacillota</taxon>
        <taxon>Clostridia</taxon>
        <taxon>Eubacteriales</taxon>
        <taxon>Clostridiaceae</taxon>
        <taxon>Clostridium</taxon>
    </lineage>
</organism>
<dbReference type="PANTHER" id="PTHR21028">
    <property type="entry name" value="SI:CH211-156B7.4"/>
    <property type="match status" value="1"/>
</dbReference>
<dbReference type="RefSeq" id="WP_089970357.1">
    <property type="nucleotide sequence ID" value="NZ_FNJM01000007.1"/>
</dbReference>
<gene>
    <name evidence="2" type="ORF">SAMN04488529_10799</name>
</gene>
<dbReference type="PROSITE" id="PS51707">
    <property type="entry name" value="CYTH"/>
    <property type="match status" value="1"/>
</dbReference>
<dbReference type="AlphaFoldDB" id="A0A1H0TLT1"/>
<dbReference type="InterPro" id="IPR023577">
    <property type="entry name" value="CYTH_domain"/>
</dbReference>
<evidence type="ECO:0000313" key="3">
    <source>
        <dbReference type="Proteomes" id="UP000198597"/>
    </source>
</evidence>
<dbReference type="InterPro" id="IPR008173">
    <property type="entry name" value="Adenylyl_cyclase_CyaB"/>
</dbReference>
<dbReference type="CDD" id="cd07890">
    <property type="entry name" value="CYTH-like_AC_IV-like"/>
    <property type="match status" value="1"/>
</dbReference>
<accession>A0A1H0TLT1</accession>
<dbReference type="STRING" id="94869.SAMN04488529_10799"/>
<dbReference type="Gene3D" id="2.40.320.10">
    <property type="entry name" value="Hypothetical Protein Pfu-838710-001"/>
    <property type="match status" value="1"/>
</dbReference>
<evidence type="ECO:0000259" key="1">
    <source>
        <dbReference type="PROSITE" id="PS51707"/>
    </source>
</evidence>
<feature type="domain" description="CYTH" evidence="1">
    <location>
        <begin position="1"/>
        <end position="175"/>
    </location>
</feature>
<dbReference type="PANTHER" id="PTHR21028:SF2">
    <property type="entry name" value="CYTH DOMAIN-CONTAINING PROTEIN"/>
    <property type="match status" value="1"/>
</dbReference>
<dbReference type="InterPro" id="IPR033469">
    <property type="entry name" value="CYTH-like_dom_sf"/>
</dbReference>
<dbReference type="OrthoDB" id="1953701at2"/>
<dbReference type="Pfam" id="PF01928">
    <property type="entry name" value="CYTH"/>
    <property type="match status" value="1"/>
</dbReference>
<dbReference type="EMBL" id="FNJM01000007">
    <property type="protein sequence ID" value="SDP54486.1"/>
    <property type="molecule type" value="Genomic_DNA"/>
</dbReference>